<evidence type="ECO:0000256" key="1">
    <source>
        <dbReference type="SAM" id="MobiDB-lite"/>
    </source>
</evidence>
<name>A0AA89Q6B8_STRCU</name>
<evidence type="ECO:0000313" key="3">
    <source>
        <dbReference type="Proteomes" id="UP000579531"/>
    </source>
</evidence>
<reference evidence="2 3" key="1">
    <citation type="submission" date="2020-08" db="EMBL/GenBank/DDBJ databases">
        <title>Sequencing the genomes of 1000 actinobacteria strains.</title>
        <authorList>
            <person name="Klenk H.-P."/>
        </authorList>
    </citation>
    <scope>NUCLEOTIDE SEQUENCE [LARGE SCALE GENOMIC DNA]</scope>
    <source>
        <strain evidence="2 3">DSM 40129</strain>
    </source>
</reference>
<dbReference type="InterPro" id="IPR010298">
    <property type="entry name" value="YacP-like"/>
</dbReference>
<dbReference type="EMBL" id="JACHLX010000001">
    <property type="protein sequence ID" value="MBB5810515.1"/>
    <property type="molecule type" value="Genomic_DNA"/>
</dbReference>
<protein>
    <submittedName>
        <fullName evidence="2">RNA-binding protein with PIN domain</fullName>
    </submittedName>
</protein>
<accession>A0AA89Q6B8</accession>
<dbReference type="Proteomes" id="UP000579531">
    <property type="component" value="Unassembled WGS sequence"/>
</dbReference>
<dbReference type="Pfam" id="PF05991">
    <property type="entry name" value="NYN_YacP"/>
    <property type="match status" value="1"/>
</dbReference>
<feature type="region of interest" description="Disordered" evidence="1">
    <location>
        <begin position="160"/>
        <end position="179"/>
    </location>
</feature>
<keyword evidence="3" id="KW-1185">Reference proteome</keyword>
<evidence type="ECO:0000313" key="2">
    <source>
        <dbReference type="EMBL" id="MBB5810515.1"/>
    </source>
</evidence>
<proteinExistence type="predicted"/>
<dbReference type="RefSeq" id="WP_184845446.1">
    <property type="nucleotide sequence ID" value="NZ_BAABFE010000007.1"/>
</dbReference>
<gene>
    <name evidence="2" type="ORF">HNR72_001543</name>
</gene>
<dbReference type="PANTHER" id="PTHR34547:SF1">
    <property type="entry name" value="YACP-LIKE NYN DOMAIN PROTEIN"/>
    <property type="match status" value="1"/>
</dbReference>
<organism evidence="2 3">
    <name type="scientific">Streptomyces collinus</name>
    <dbReference type="NCBI Taxonomy" id="42684"/>
    <lineage>
        <taxon>Bacteria</taxon>
        <taxon>Bacillati</taxon>
        <taxon>Actinomycetota</taxon>
        <taxon>Actinomycetes</taxon>
        <taxon>Kitasatosporales</taxon>
        <taxon>Streptomycetaceae</taxon>
        <taxon>Streptomyces</taxon>
    </lineage>
</organism>
<dbReference type="PANTHER" id="PTHR34547">
    <property type="entry name" value="YACP-LIKE NYN DOMAIN PROTEIN"/>
    <property type="match status" value="1"/>
</dbReference>
<comment type="caution">
    <text evidence="2">The sequence shown here is derived from an EMBL/GenBank/DDBJ whole genome shotgun (WGS) entry which is preliminary data.</text>
</comment>
<dbReference type="AlphaFoldDB" id="A0AA89Q6B8"/>
<dbReference type="GeneID" id="93837931"/>
<sequence length="449" mass="48404">MVETTGGGPDDGAAEVLDRPLPDGVRRRVVQIVSDGFGALTVGELPAQLRQYARFAPNRRAKFAGNAMAAALETDPLFRQRIGEKLREAQPELTGALDSGSPPPAADPLDVAAAAYVLRPPGWVKQVTAAGEEAQRADAERADEEGRAELERLRAELDRARDHTRAETERLRTELESAKKETESLHRKLRAALSDVKRGEAALRKAQGEIEAVRAEGNAQVSAAESESRRLKSRLGETEAALEAARRAAREGRSVEDMRVRLLLDTLLDATQGLRRELALPPVSVRPAETVDAVEPGRMSPKDIAARALSENDPQVMDQLLALPQAHLVVDGYNVTKTGYPQMPLEKQRLRLLGQLSQLAAQSGAEVTCVFDGAELAAPVLLAPPRGVRVLFSKPGVTADELIRQLVRAEPPGRPVIVASTDREVADGVARAGARPVASAMLLKRLSRS</sequence>